<keyword evidence="2" id="KW-0285">Flavoprotein</keyword>
<protein>
    <recommendedName>
        <fullName evidence="6">Flavin reductase like domain-containing protein</fullName>
    </recommendedName>
</protein>
<dbReference type="PANTHER" id="PTHR33798">
    <property type="entry name" value="FLAVOPROTEIN OXYGENASE"/>
    <property type="match status" value="1"/>
</dbReference>
<dbReference type="SMART" id="SM00903">
    <property type="entry name" value="Flavin_Reduct"/>
    <property type="match status" value="1"/>
</dbReference>
<sequence length="288" mass="31721">MAPHAPFKEVEASRPPWDSSARPHYTQTINPNYTIGSGAYRPNGENNNAAHISIDPDDNTRPPLANYKLLISAIVPRPIGFISTRSADGSVTNVSPFSFFQIIAADPPIFVFGVNGHKPSSATTKKDTLTNLLETGECVINIISEDFIDAANMACVDAPYGVSEFDISGLTRGEDTKQVRAPRVKEAVFSIEAKVIEKRDFTSKRDPTKVTATMFTVEGVQFWVREDALNDEQSALQMEKLRPVSRLGGISYARVTDMFELPRLVWETDISAEDKQLVADRAKENAGK</sequence>
<dbReference type="EMBL" id="CVMT01000006">
    <property type="protein sequence ID" value="CRG89402.1"/>
    <property type="molecule type" value="Genomic_DNA"/>
</dbReference>
<dbReference type="InterPro" id="IPR012349">
    <property type="entry name" value="Split_barrel_FMN-bd"/>
</dbReference>
<dbReference type="PANTHER" id="PTHR33798:SF5">
    <property type="entry name" value="FLAVIN REDUCTASE LIKE DOMAIN-CONTAINING PROTEIN"/>
    <property type="match status" value="1"/>
</dbReference>
<evidence type="ECO:0000259" key="6">
    <source>
        <dbReference type="SMART" id="SM00903"/>
    </source>
</evidence>
<dbReference type="Proteomes" id="UP000054383">
    <property type="component" value="Unassembled WGS sequence"/>
</dbReference>
<dbReference type="SUPFAM" id="SSF50475">
    <property type="entry name" value="FMN-binding split barrel"/>
    <property type="match status" value="1"/>
</dbReference>
<feature type="compositionally biased region" description="Basic and acidic residues" evidence="5">
    <location>
        <begin position="1"/>
        <end position="12"/>
    </location>
</feature>
<evidence type="ECO:0000256" key="1">
    <source>
        <dbReference type="ARBA" id="ARBA00001917"/>
    </source>
</evidence>
<evidence type="ECO:0000256" key="3">
    <source>
        <dbReference type="ARBA" id="ARBA00022643"/>
    </source>
</evidence>
<feature type="region of interest" description="Disordered" evidence="5">
    <location>
        <begin position="1"/>
        <end position="26"/>
    </location>
</feature>
<gene>
    <name evidence="7" type="ORF">PISL3812_06438</name>
</gene>
<keyword evidence="3" id="KW-0288">FMN</keyword>
<dbReference type="Pfam" id="PF01613">
    <property type="entry name" value="Flavin_Reduct"/>
    <property type="match status" value="1"/>
</dbReference>
<organism evidence="7 8">
    <name type="scientific">Talaromyces islandicus</name>
    <name type="common">Penicillium islandicum</name>
    <dbReference type="NCBI Taxonomy" id="28573"/>
    <lineage>
        <taxon>Eukaryota</taxon>
        <taxon>Fungi</taxon>
        <taxon>Dikarya</taxon>
        <taxon>Ascomycota</taxon>
        <taxon>Pezizomycotina</taxon>
        <taxon>Eurotiomycetes</taxon>
        <taxon>Eurotiomycetidae</taxon>
        <taxon>Eurotiales</taxon>
        <taxon>Trichocomaceae</taxon>
        <taxon>Talaromyces</taxon>
        <taxon>Talaromyces sect. Islandici</taxon>
    </lineage>
</organism>
<comment type="similarity">
    <text evidence="4">Belongs to the flavoredoxin family.</text>
</comment>
<feature type="domain" description="Flavin reductase like" evidence="6">
    <location>
        <begin position="72"/>
        <end position="245"/>
    </location>
</feature>
<evidence type="ECO:0000256" key="5">
    <source>
        <dbReference type="SAM" id="MobiDB-lite"/>
    </source>
</evidence>
<keyword evidence="8" id="KW-1185">Reference proteome</keyword>
<accession>A0A0U1M222</accession>
<dbReference type="GO" id="GO:0010181">
    <property type="term" value="F:FMN binding"/>
    <property type="evidence" value="ECO:0007669"/>
    <property type="project" value="InterPro"/>
</dbReference>
<dbReference type="InterPro" id="IPR002563">
    <property type="entry name" value="Flavin_Rdtase-like_dom"/>
</dbReference>
<evidence type="ECO:0000313" key="8">
    <source>
        <dbReference type="Proteomes" id="UP000054383"/>
    </source>
</evidence>
<proteinExistence type="inferred from homology"/>
<comment type="cofactor">
    <cofactor evidence="1">
        <name>FMN</name>
        <dbReference type="ChEBI" id="CHEBI:58210"/>
    </cofactor>
</comment>
<evidence type="ECO:0000313" key="7">
    <source>
        <dbReference type="EMBL" id="CRG89402.1"/>
    </source>
</evidence>
<evidence type="ECO:0000256" key="4">
    <source>
        <dbReference type="ARBA" id="ARBA00038054"/>
    </source>
</evidence>
<dbReference type="AlphaFoldDB" id="A0A0U1M222"/>
<reference evidence="7 8" key="1">
    <citation type="submission" date="2015-04" db="EMBL/GenBank/DDBJ databases">
        <authorList>
            <person name="Syromyatnikov M.Y."/>
            <person name="Popov V.N."/>
        </authorList>
    </citation>
    <scope>NUCLEOTIDE SEQUENCE [LARGE SCALE GENOMIC DNA]</scope>
    <source>
        <strain evidence="7">WF-38-12</strain>
    </source>
</reference>
<name>A0A0U1M222_TALIS</name>
<dbReference type="OMA" id="HEYVTID"/>
<dbReference type="Gene3D" id="2.30.110.10">
    <property type="entry name" value="Electron Transport, Fmn-binding Protein, Chain A"/>
    <property type="match status" value="1"/>
</dbReference>
<evidence type="ECO:0000256" key="2">
    <source>
        <dbReference type="ARBA" id="ARBA00022630"/>
    </source>
</evidence>
<dbReference type="OrthoDB" id="10250990at2759"/>